<keyword evidence="3 8" id="KW-0436">Ligase</keyword>
<feature type="binding site" evidence="8">
    <location>
        <position position="61"/>
    </location>
    <ligand>
        <name>beta-alanine</name>
        <dbReference type="ChEBI" id="CHEBI:57966"/>
    </ligand>
</feature>
<keyword evidence="4 8" id="KW-0566">Pantothenate biosynthesis</keyword>
<dbReference type="PANTHER" id="PTHR21299">
    <property type="entry name" value="CYTIDYLATE KINASE/PANTOATE-BETA-ALANINE LIGASE"/>
    <property type="match status" value="1"/>
</dbReference>
<sequence length="289" mass="30998">MQRIEEIAALRAALAPMRRAGETIGLVPTMGYLHDGHLALVERACAENDRVVVTIFVNPTQFGPGEDLDAYPRDVAGDLKQLAAYPVDFVFAPAVGEMYPEPMQAHVAVEPLGDILIGEQRPGHFRGVATVVTKLFNIVQPDRAYFGEKDFQQLAVIRRMVADLAMPVGIVAVPTVREADGLALSSRNVRLAPADRAAAVVLARALEEGAAMIGAGERDPETVLAAMRATIATEPRAALRSLDLRDAATLAPLDRIGERPVVTLVTALFGEVLLIDQRVAEGKEQGVTP</sequence>
<feature type="binding site" evidence="8">
    <location>
        <begin position="30"/>
        <end position="37"/>
    </location>
    <ligand>
        <name>ATP</name>
        <dbReference type="ChEBI" id="CHEBI:30616"/>
    </ligand>
</feature>
<proteinExistence type="inferred from homology"/>
<keyword evidence="10" id="KW-1185">Reference proteome</keyword>
<organism evidence="9 10">
    <name type="scientific">Aurantimonas aggregata</name>
    <dbReference type="NCBI Taxonomy" id="2047720"/>
    <lineage>
        <taxon>Bacteria</taxon>
        <taxon>Pseudomonadati</taxon>
        <taxon>Pseudomonadota</taxon>
        <taxon>Alphaproteobacteria</taxon>
        <taxon>Hyphomicrobiales</taxon>
        <taxon>Aurantimonadaceae</taxon>
        <taxon>Aurantimonas</taxon>
    </lineage>
</organism>
<dbReference type="Pfam" id="PF02569">
    <property type="entry name" value="Pantoate_ligase"/>
    <property type="match status" value="1"/>
</dbReference>
<evidence type="ECO:0000256" key="5">
    <source>
        <dbReference type="ARBA" id="ARBA00022741"/>
    </source>
</evidence>
<dbReference type="Gene3D" id="3.40.50.620">
    <property type="entry name" value="HUPs"/>
    <property type="match status" value="1"/>
</dbReference>
<dbReference type="InterPro" id="IPR042176">
    <property type="entry name" value="Pantoate_ligase_C"/>
</dbReference>
<dbReference type="GO" id="GO:0015940">
    <property type="term" value="P:pantothenate biosynthetic process"/>
    <property type="evidence" value="ECO:0007669"/>
    <property type="project" value="UniProtKB-UniRule"/>
</dbReference>
<keyword evidence="5 8" id="KW-0547">Nucleotide-binding</keyword>
<feature type="active site" description="Proton donor" evidence="8">
    <location>
        <position position="37"/>
    </location>
</feature>
<evidence type="ECO:0000313" key="9">
    <source>
        <dbReference type="EMBL" id="NDV86645.1"/>
    </source>
</evidence>
<dbReference type="EC" id="6.3.2.1" evidence="8"/>
<evidence type="ECO:0000256" key="3">
    <source>
        <dbReference type="ARBA" id="ARBA00022598"/>
    </source>
</evidence>
<dbReference type="UniPathway" id="UPA00028">
    <property type="reaction ID" value="UER00005"/>
</dbReference>
<feature type="binding site" evidence="8">
    <location>
        <position position="153"/>
    </location>
    <ligand>
        <name>(R)-pantoate</name>
        <dbReference type="ChEBI" id="CHEBI:15980"/>
    </ligand>
</feature>
<feature type="binding site" evidence="8">
    <location>
        <position position="176"/>
    </location>
    <ligand>
        <name>ATP</name>
        <dbReference type="ChEBI" id="CHEBI:30616"/>
    </ligand>
</feature>
<feature type="binding site" evidence="8">
    <location>
        <begin position="184"/>
        <end position="187"/>
    </location>
    <ligand>
        <name>ATP</name>
        <dbReference type="ChEBI" id="CHEBI:30616"/>
    </ligand>
</feature>
<dbReference type="NCBIfam" id="TIGR00018">
    <property type="entry name" value="panC"/>
    <property type="match status" value="1"/>
</dbReference>
<keyword evidence="8" id="KW-0963">Cytoplasm</keyword>
<comment type="pathway">
    <text evidence="1 8">Cofactor biosynthesis; (R)-pantothenate biosynthesis; (R)-pantothenate from (R)-pantoate and beta-alanine: step 1/1.</text>
</comment>
<comment type="catalytic activity">
    <reaction evidence="7 8">
        <text>(R)-pantoate + beta-alanine + ATP = (R)-pantothenate + AMP + diphosphate + H(+)</text>
        <dbReference type="Rhea" id="RHEA:10912"/>
        <dbReference type="ChEBI" id="CHEBI:15378"/>
        <dbReference type="ChEBI" id="CHEBI:15980"/>
        <dbReference type="ChEBI" id="CHEBI:29032"/>
        <dbReference type="ChEBI" id="CHEBI:30616"/>
        <dbReference type="ChEBI" id="CHEBI:33019"/>
        <dbReference type="ChEBI" id="CHEBI:57966"/>
        <dbReference type="ChEBI" id="CHEBI:456215"/>
        <dbReference type="EC" id="6.3.2.1"/>
    </reaction>
</comment>
<evidence type="ECO:0000256" key="4">
    <source>
        <dbReference type="ARBA" id="ARBA00022655"/>
    </source>
</evidence>
<comment type="miscellaneous">
    <text evidence="8">The reaction proceeds by a bi uni uni bi ping pong mechanism.</text>
</comment>
<comment type="subcellular location">
    <subcellularLocation>
        <location evidence="8">Cytoplasm</location>
    </subcellularLocation>
</comment>
<dbReference type="HAMAP" id="MF_00158">
    <property type="entry name" value="PanC"/>
    <property type="match status" value="1"/>
</dbReference>
<dbReference type="RefSeq" id="WP_163043398.1">
    <property type="nucleotide sequence ID" value="NZ_JAAAMJ010000004.1"/>
</dbReference>
<dbReference type="GO" id="GO:0005524">
    <property type="term" value="F:ATP binding"/>
    <property type="evidence" value="ECO:0007669"/>
    <property type="project" value="UniProtKB-KW"/>
</dbReference>
<comment type="function">
    <text evidence="8">Catalyzes the condensation of pantoate with beta-alanine in an ATP-dependent reaction via a pantoyl-adenylate intermediate.</text>
</comment>
<gene>
    <name evidence="8" type="primary">panC</name>
    <name evidence="9" type="ORF">GTW51_08020</name>
</gene>
<dbReference type="SUPFAM" id="SSF52374">
    <property type="entry name" value="Nucleotidylyl transferase"/>
    <property type="match status" value="1"/>
</dbReference>
<evidence type="ECO:0000256" key="7">
    <source>
        <dbReference type="ARBA" id="ARBA00048258"/>
    </source>
</evidence>
<dbReference type="AlphaFoldDB" id="A0A6L9MFT1"/>
<dbReference type="CDD" id="cd00560">
    <property type="entry name" value="PanC"/>
    <property type="match status" value="1"/>
</dbReference>
<evidence type="ECO:0000313" key="10">
    <source>
        <dbReference type="Proteomes" id="UP000476332"/>
    </source>
</evidence>
<evidence type="ECO:0000256" key="6">
    <source>
        <dbReference type="ARBA" id="ARBA00022840"/>
    </source>
</evidence>
<dbReference type="InterPro" id="IPR014729">
    <property type="entry name" value="Rossmann-like_a/b/a_fold"/>
</dbReference>
<dbReference type="PANTHER" id="PTHR21299:SF1">
    <property type="entry name" value="PANTOATE--BETA-ALANINE LIGASE"/>
    <property type="match status" value="1"/>
</dbReference>
<name>A0A6L9MFT1_9HYPH</name>
<feature type="binding site" evidence="8">
    <location>
        <begin position="147"/>
        <end position="150"/>
    </location>
    <ligand>
        <name>ATP</name>
        <dbReference type="ChEBI" id="CHEBI:30616"/>
    </ligand>
</feature>
<dbReference type="Proteomes" id="UP000476332">
    <property type="component" value="Unassembled WGS sequence"/>
</dbReference>
<evidence type="ECO:0000256" key="1">
    <source>
        <dbReference type="ARBA" id="ARBA00004990"/>
    </source>
</evidence>
<comment type="similarity">
    <text evidence="2 8">Belongs to the pantothenate synthetase family.</text>
</comment>
<evidence type="ECO:0000256" key="8">
    <source>
        <dbReference type="HAMAP-Rule" id="MF_00158"/>
    </source>
</evidence>
<keyword evidence="6 8" id="KW-0067">ATP-binding</keyword>
<dbReference type="GO" id="GO:0004592">
    <property type="term" value="F:pantoate-beta-alanine ligase activity"/>
    <property type="evidence" value="ECO:0007669"/>
    <property type="project" value="UniProtKB-UniRule"/>
</dbReference>
<dbReference type="FunFam" id="3.40.50.620:FF:000013">
    <property type="entry name" value="Pantothenate synthetase"/>
    <property type="match status" value="1"/>
</dbReference>
<dbReference type="InterPro" id="IPR004821">
    <property type="entry name" value="Cyt_trans-like"/>
</dbReference>
<dbReference type="GO" id="GO:0005829">
    <property type="term" value="C:cytosol"/>
    <property type="evidence" value="ECO:0007669"/>
    <property type="project" value="TreeGrafter"/>
</dbReference>
<comment type="subunit">
    <text evidence="8">Homodimer.</text>
</comment>
<accession>A0A6L9MFT1</accession>
<evidence type="ECO:0000256" key="2">
    <source>
        <dbReference type="ARBA" id="ARBA00009256"/>
    </source>
</evidence>
<reference evidence="9 10" key="1">
    <citation type="submission" date="2020-01" db="EMBL/GenBank/DDBJ databases">
        <title>Genomes of bacteria type strains.</title>
        <authorList>
            <person name="Chen J."/>
            <person name="Zhu S."/>
            <person name="Chen J."/>
        </authorList>
    </citation>
    <scope>NUCLEOTIDE SEQUENCE [LARGE SCALE GENOMIC DNA]</scope>
    <source>
        <strain evidence="9 10">KCTC 52919</strain>
    </source>
</reference>
<dbReference type="Gene3D" id="3.30.1300.10">
    <property type="entry name" value="Pantoate-beta-alanine ligase, C-terminal domain"/>
    <property type="match status" value="1"/>
</dbReference>
<protein>
    <recommendedName>
        <fullName evidence="8">Pantothenate synthetase</fullName>
        <shortName evidence="8">PS</shortName>
        <ecNumber evidence="8">6.3.2.1</ecNumber>
    </recommendedName>
    <alternativeName>
        <fullName evidence="8">Pantoate--beta-alanine ligase</fullName>
    </alternativeName>
    <alternativeName>
        <fullName evidence="8">Pantoate-activating enzyme</fullName>
    </alternativeName>
</protein>
<dbReference type="NCBIfam" id="TIGR00125">
    <property type="entry name" value="cyt_tran_rel"/>
    <property type="match status" value="1"/>
</dbReference>
<dbReference type="InterPro" id="IPR003721">
    <property type="entry name" value="Pantoate_ligase"/>
</dbReference>
<feature type="binding site" evidence="8">
    <location>
        <position position="61"/>
    </location>
    <ligand>
        <name>(R)-pantoate</name>
        <dbReference type="ChEBI" id="CHEBI:15980"/>
    </ligand>
</feature>
<dbReference type="EMBL" id="JAAAMJ010000004">
    <property type="protein sequence ID" value="NDV86645.1"/>
    <property type="molecule type" value="Genomic_DNA"/>
</dbReference>
<comment type="caution">
    <text evidence="9">The sequence shown here is derived from an EMBL/GenBank/DDBJ whole genome shotgun (WGS) entry which is preliminary data.</text>
</comment>